<dbReference type="Proteomes" id="UP000075604">
    <property type="component" value="Unassembled WGS sequence"/>
</dbReference>
<feature type="chain" id="PRO_5007566042" description="Phosphate ABC transporter substrate-binding protein" evidence="1">
    <location>
        <begin position="24"/>
        <end position="151"/>
    </location>
</feature>
<evidence type="ECO:0000313" key="2">
    <source>
        <dbReference type="EMBL" id="KYF57115.1"/>
    </source>
</evidence>
<name>A0A150PN35_SORCE</name>
<keyword evidence="1" id="KW-0732">Signal</keyword>
<sequence length="151" mass="16360">MKRLSLLLLLALLGMTPSASSFADADEIVVVVNQANPVRAAGRDTLRPIFQTTRTEWYGKSAVPVNLPEDSPMRQRFDMAVLGLDPDGVARYWIDRKIRGGERPPRKLPTASAVLRAVGEEAGGIGYVAASDLNPTVKVIARIRDGQVVPP</sequence>
<protein>
    <recommendedName>
        <fullName evidence="4">Phosphate ABC transporter substrate-binding protein</fullName>
    </recommendedName>
</protein>
<gene>
    <name evidence="2" type="ORF">BE04_37185</name>
</gene>
<evidence type="ECO:0008006" key="4">
    <source>
        <dbReference type="Google" id="ProtNLM"/>
    </source>
</evidence>
<dbReference type="SUPFAM" id="SSF53850">
    <property type="entry name" value="Periplasmic binding protein-like II"/>
    <property type="match status" value="1"/>
</dbReference>
<organism evidence="2 3">
    <name type="scientific">Sorangium cellulosum</name>
    <name type="common">Polyangium cellulosum</name>
    <dbReference type="NCBI Taxonomy" id="56"/>
    <lineage>
        <taxon>Bacteria</taxon>
        <taxon>Pseudomonadati</taxon>
        <taxon>Myxococcota</taxon>
        <taxon>Polyangia</taxon>
        <taxon>Polyangiales</taxon>
        <taxon>Polyangiaceae</taxon>
        <taxon>Sorangium</taxon>
    </lineage>
</organism>
<evidence type="ECO:0000256" key="1">
    <source>
        <dbReference type="SAM" id="SignalP"/>
    </source>
</evidence>
<comment type="caution">
    <text evidence="2">The sequence shown here is derived from an EMBL/GenBank/DDBJ whole genome shotgun (WGS) entry which is preliminary data.</text>
</comment>
<accession>A0A150PN35</accession>
<dbReference type="AlphaFoldDB" id="A0A150PN35"/>
<dbReference type="EMBL" id="JELX01001926">
    <property type="protein sequence ID" value="KYF57115.1"/>
    <property type="molecule type" value="Genomic_DNA"/>
</dbReference>
<evidence type="ECO:0000313" key="3">
    <source>
        <dbReference type="Proteomes" id="UP000075604"/>
    </source>
</evidence>
<feature type="signal peptide" evidence="1">
    <location>
        <begin position="1"/>
        <end position="23"/>
    </location>
</feature>
<proteinExistence type="predicted"/>
<dbReference type="Gene3D" id="3.40.190.10">
    <property type="entry name" value="Periplasmic binding protein-like II"/>
    <property type="match status" value="1"/>
</dbReference>
<reference evidence="2 3" key="1">
    <citation type="submission" date="2014-02" db="EMBL/GenBank/DDBJ databases">
        <title>The small core and large imbalanced accessory genome model reveals a collaborative survival strategy of Sorangium cellulosum strains in nature.</title>
        <authorList>
            <person name="Han K."/>
            <person name="Peng R."/>
            <person name="Blom J."/>
            <person name="Li Y.-Z."/>
        </authorList>
    </citation>
    <scope>NUCLEOTIDE SEQUENCE [LARGE SCALE GENOMIC DNA]</scope>
    <source>
        <strain evidence="2 3">So0157-18</strain>
    </source>
</reference>